<dbReference type="EMBL" id="CM004389">
    <property type="protein sequence ID" value="OAY53693.1"/>
    <property type="molecule type" value="Genomic_DNA"/>
</dbReference>
<sequence>MQEQATSSIAANCLPSSSERSSGSAFHLEHKEGELRIFSTSCCIAW</sequence>
<evidence type="ECO:0000256" key="1">
    <source>
        <dbReference type="SAM" id="MobiDB-lite"/>
    </source>
</evidence>
<name>A0A2C9W3N6_MANES</name>
<feature type="region of interest" description="Disordered" evidence="1">
    <location>
        <begin position="1"/>
        <end position="22"/>
    </location>
</feature>
<proteinExistence type="predicted"/>
<dbReference type="AlphaFoldDB" id="A0A2C9W3N6"/>
<accession>A0A2C9W3N6</accession>
<organism evidence="2">
    <name type="scientific">Manihot esculenta</name>
    <name type="common">Cassava</name>
    <name type="synonym">Jatropha manihot</name>
    <dbReference type="NCBI Taxonomy" id="3983"/>
    <lineage>
        <taxon>Eukaryota</taxon>
        <taxon>Viridiplantae</taxon>
        <taxon>Streptophyta</taxon>
        <taxon>Embryophyta</taxon>
        <taxon>Tracheophyta</taxon>
        <taxon>Spermatophyta</taxon>
        <taxon>Magnoliopsida</taxon>
        <taxon>eudicotyledons</taxon>
        <taxon>Gunneridae</taxon>
        <taxon>Pentapetalae</taxon>
        <taxon>rosids</taxon>
        <taxon>fabids</taxon>
        <taxon>Malpighiales</taxon>
        <taxon>Euphorbiaceae</taxon>
        <taxon>Crotonoideae</taxon>
        <taxon>Manihoteae</taxon>
        <taxon>Manihot</taxon>
    </lineage>
</organism>
<evidence type="ECO:0000313" key="2">
    <source>
        <dbReference type="EMBL" id="OAY53693.1"/>
    </source>
</evidence>
<protein>
    <submittedName>
        <fullName evidence="2">Uncharacterized protein</fullName>
    </submittedName>
</protein>
<reference evidence="2" key="1">
    <citation type="submission" date="2016-02" db="EMBL/GenBank/DDBJ databases">
        <title>WGS assembly of Manihot esculenta.</title>
        <authorList>
            <person name="Bredeson J.V."/>
            <person name="Prochnik S.E."/>
            <person name="Lyons J.B."/>
            <person name="Schmutz J."/>
            <person name="Grimwood J."/>
            <person name="Vrebalov J."/>
            <person name="Bart R.S."/>
            <person name="Amuge T."/>
            <person name="Ferguson M.E."/>
            <person name="Green R."/>
            <person name="Putnam N."/>
            <person name="Stites J."/>
            <person name="Rounsley S."/>
            <person name="Rokhsar D.S."/>
        </authorList>
    </citation>
    <scope>NUCLEOTIDE SEQUENCE [LARGE SCALE GENOMIC DNA]</scope>
    <source>
        <tissue evidence="2">Leaf</tissue>
    </source>
</reference>
<gene>
    <name evidence="2" type="ORF">MANES_03G016600</name>
</gene>